<protein>
    <submittedName>
        <fullName evidence="3">Uncharacterized protein</fullName>
    </submittedName>
</protein>
<dbReference type="EMBL" id="HF936162">
    <property type="protein sequence ID" value="CCX33703.1"/>
    <property type="molecule type" value="Genomic_DNA"/>
</dbReference>
<feature type="region of interest" description="Disordered" evidence="1">
    <location>
        <begin position="53"/>
        <end position="72"/>
    </location>
</feature>
<keyword evidence="2" id="KW-0812">Transmembrane</keyword>
<reference evidence="3 4" key="1">
    <citation type="journal article" date="2013" name="PLoS Genet.">
        <title>The genome and development-dependent transcriptomes of Pyronema confluens: a window into fungal evolution.</title>
        <authorList>
            <person name="Traeger S."/>
            <person name="Altegoer F."/>
            <person name="Freitag M."/>
            <person name="Gabaldon T."/>
            <person name="Kempken F."/>
            <person name="Kumar A."/>
            <person name="Marcet-Houben M."/>
            <person name="Poggeler S."/>
            <person name="Stajich J.E."/>
            <person name="Nowrousian M."/>
        </authorList>
    </citation>
    <scope>NUCLEOTIDE SEQUENCE [LARGE SCALE GENOMIC DNA]</scope>
    <source>
        <strain evidence="4">CBS 100304</strain>
        <tissue evidence="3">Vegetative mycelium</tissue>
    </source>
</reference>
<proteinExistence type="predicted"/>
<sequence length="72" mass="8082">MHVNSPSFHCPASLFPLCFLSFTFVSVFLSPNAMIPHGTATLRLPERITHHLKEDNRKGIDQGPRLPDTLIN</sequence>
<name>U4LWF4_PYROM</name>
<dbReference type="AlphaFoldDB" id="U4LWF4"/>
<keyword evidence="2" id="KW-0472">Membrane</keyword>
<feature type="transmembrane region" description="Helical" evidence="2">
    <location>
        <begin position="12"/>
        <end position="29"/>
    </location>
</feature>
<evidence type="ECO:0000256" key="1">
    <source>
        <dbReference type="SAM" id="MobiDB-lite"/>
    </source>
</evidence>
<evidence type="ECO:0000313" key="3">
    <source>
        <dbReference type="EMBL" id="CCX33703.1"/>
    </source>
</evidence>
<evidence type="ECO:0000313" key="4">
    <source>
        <dbReference type="Proteomes" id="UP000018144"/>
    </source>
</evidence>
<evidence type="ECO:0000256" key="2">
    <source>
        <dbReference type="SAM" id="Phobius"/>
    </source>
</evidence>
<gene>
    <name evidence="3" type="ORF">PCON_01641</name>
</gene>
<dbReference type="Proteomes" id="UP000018144">
    <property type="component" value="Unassembled WGS sequence"/>
</dbReference>
<keyword evidence="4" id="KW-1185">Reference proteome</keyword>
<organism evidence="3 4">
    <name type="scientific">Pyronema omphalodes (strain CBS 100304)</name>
    <name type="common">Pyronema confluens</name>
    <dbReference type="NCBI Taxonomy" id="1076935"/>
    <lineage>
        <taxon>Eukaryota</taxon>
        <taxon>Fungi</taxon>
        <taxon>Dikarya</taxon>
        <taxon>Ascomycota</taxon>
        <taxon>Pezizomycotina</taxon>
        <taxon>Pezizomycetes</taxon>
        <taxon>Pezizales</taxon>
        <taxon>Pyronemataceae</taxon>
        <taxon>Pyronema</taxon>
    </lineage>
</organism>
<keyword evidence="2" id="KW-1133">Transmembrane helix</keyword>
<accession>U4LWF4</accession>